<feature type="transmembrane region" description="Helical" evidence="8">
    <location>
        <begin position="273"/>
        <end position="293"/>
    </location>
</feature>
<dbReference type="InterPro" id="IPR001463">
    <property type="entry name" value="Na/Ala_symport"/>
</dbReference>
<comment type="similarity">
    <text evidence="2 8">Belongs to the alanine or glycine:cation symporter (AGCS) (TC 2.A.25) family.</text>
</comment>
<evidence type="ECO:0000256" key="5">
    <source>
        <dbReference type="ARBA" id="ARBA00022692"/>
    </source>
</evidence>
<sequence length="517" mass="56133">MQDIFNSINNFFSFISPISDAIWDFPTKVSWYAAIPILGQLSFPVLLLVGMGIYFTVSTGFIQRMSFGQTVKIMLRKQTSTTGISALGSFMLGLAMRAGPGNIVGITGAISVGGPGALFWMWVAAFFGMSTAFMESVLAQLFKEKNGKEYVGGLPFYGRRILGNKRFVGLILSCVYITYALLNVPSQTFNVFSAVGTISETIAGQAYPRQSMFYYIIAVVLVFICAFIIFGGIRRVVAYSNVLVPVKAVLFCGISVVIILINFPLIPYFFKEVVVGAFSPHAIFGGTIGVALAQGVKRGLMSNEAGQGTITMAAAVANNKHPCEQGLVQSLGVFFDTMVICTLTGFIVVMAHVWTGTTTGVEWESIKASKITMYLSSVQSLVPAMIADTVKVIMALCYGLFAFTTLLGMLSFAEISANFISRSPHFILFIRSIGALFFVPFGALTILAGLELTNLWYITDLANIIMVYINIPLLILGAPLVYKALAHYRRTNGGEFISADEGFETPCWVKDKAEKAS</sequence>
<dbReference type="Proteomes" id="UP000224974">
    <property type="component" value="Unassembled WGS sequence"/>
</dbReference>
<feature type="transmembrane region" description="Helical" evidence="8">
    <location>
        <begin position="425"/>
        <end position="449"/>
    </location>
</feature>
<feature type="transmembrane region" description="Helical" evidence="8">
    <location>
        <begin position="333"/>
        <end position="354"/>
    </location>
</feature>
<keyword evidence="8" id="KW-0769">Symport</keyword>
<feature type="transmembrane region" description="Helical" evidence="8">
    <location>
        <begin position="461"/>
        <end position="482"/>
    </location>
</feature>
<dbReference type="RefSeq" id="WP_029096136.1">
    <property type="nucleotide sequence ID" value="NZ_PDDX01000001.1"/>
</dbReference>
<dbReference type="PRINTS" id="PR00175">
    <property type="entry name" value="NAALASMPORT"/>
</dbReference>
<evidence type="ECO:0000313" key="10">
    <source>
        <dbReference type="Proteomes" id="UP000224974"/>
    </source>
</evidence>
<keyword evidence="7 8" id="KW-0472">Membrane</keyword>
<evidence type="ECO:0000256" key="2">
    <source>
        <dbReference type="ARBA" id="ARBA00009261"/>
    </source>
</evidence>
<feature type="transmembrane region" description="Helical" evidence="8">
    <location>
        <begin position="392"/>
        <end position="413"/>
    </location>
</feature>
<dbReference type="OrthoDB" id="9806926at2"/>
<dbReference type="Pfam" id="PF01235">
    <property type="entry name" value="Na_Ala_symp"/>
    <property type="match status" value="1"/>
</dbReference>
<dbReference type="NCBIfam" id="TIGR00835">
    <property type="entry name" value="agcS"/>
    <property type="match status" value="1"/>
</dbReference>
<organism evidence="9 10">
    <name type="scientific">Budvicia aquatica</name>
    <dbReference type="NCBI Taxonomy" id="82979"/>
    <lineage>
        <taxon>Bacteria</taxon>
        <taxon>Pseudomonadati</taxon>
        <taxon>Pseudomonadota</taxon>
        <taxon>Gammaproteobacteria</taxon>
        <taxon>Enterobacterales</taxon>
        <taxon>Budviciaceae</taxon>
        <taxon>Budvicia</taxon>
    </lineage>
</organism>
<proteinExistence type="inferred from homology"/>
<keyword evidence="8" id="KW-0997">Cell inner membrane</keyword>
<comment type="subcellular location">
    <subcellularLocation>
        <location evidence="8">Cell inner membrane</location>
        <topology evidence="8">Multi-pass membrane protein</topology>
    </subcellularLocation>
    <subcellularLocation>
        <location evidence="1">Cell membrane</location>
        <topology evidence="1">Multi-pass membrane protein</topology>
    </subcellularLocation>
</comment>
<evidence type="ECO:0000256" key="3">
    <source>
        <dbReference type="ARBA" id="ARBA00022448"/>
    </source>
</evidence>
<comment type="caution">
    <text evidence="9">The sequence shown here is derived from an EMBL/GenBank/DDBJ whole genome shotgun (WGS) entry which is preliminary data.</text>
</comment>
<dbReference type="AlphaFoldDB" id="A0A2C6DP18"/>
<dbReference type="PROSITE" id="PS00873">
    <property type="entry name" value="NA_ALANINE_SYMP"/>
    <property type="match status" value="1"/>
</dbReference>
<evidence type="ECO:0000256" key="7">
    <source>
        <dbReference type="ARBA" id="ARBA00023136"/>
    </source>
</evidence>
<dbReference type="GO" id="GO:0005283">
    <property type="term" value="F:amino acid:sodium symporter activity"/>
    <property type="evidence" value="ECO:0007669"/>
    <property type="project" value="InterPro"/>
</dbReference>
<dbReference type="PANTHER" id="PTHR30330">
    <property type="entry name" value="AGSS FAMILY TRANSPORTER, SODIUM-ALANINE"/>
    <property type="match status" value="1"/>
</dbReference>
<gene>
    <name evidence="9" type="ORF">CRN84_12970</name>
</gene>
<keyword evidence="6 8" id="KW-1133">Transmembrane helix</keyword>
<protein>
    <submittedName>
        <fullName evidence="9">Amino acid carrier protein</fullName>
    </submittedName>
</protein>
<feature type="transmembrane region" description="Helical" evidence="8">
    <location>
        <begin position="163"/>
        <end position="182"/>
    </location>
</feature>
<dbReference type="EMBL" id="PDDX01000001">
    <property type="protein sequence ID" value="PHI30185.1"/>
    <property type="molecule type" value="Genomic_DNA"/>
</dbReference>
<feature type="transmembrane region" description="Helical" evidence="8">
    <location>
        <begin position="31"/>
        <end position="57"/>
    </location>
</feature>
<keyword evidence="10" id="KW-1185">Reference proteome</keyword>
<feature type="transmembrane region" description="Helical" evidence="8">
    <location>
        <begin position="212"/>
        <end position="230"/>
    </location>
</feature>
<keyword evidence="3 8" id="KW-0813">Transport</keyword>
<dbReference type="STRING" id="1111728.GCA_000427805_04804"/>
<dbReference type="GO" id="GO:0005886">
    <property type="term" value="C:plasma membrane"/>
    <property type="evidence" value="ECO:0007669"/>
    <property type="project" value="UniProtKB-SubCell"/>
</dbReference>
<evidence type="ECO:0000256" key="6">
    <source>
        <dbReference type="ARBA" id="ARBA00022989"/>
    </source>
</evidence>
<feature type="transmembrane region" description="Helical" evidence="8">
    <location>
        <begin position="119"/>
        <end position="142"/>
    </location>
</feature>
<feature type="transmembrane region" description="Helical" evidence="8">
    <location>
        <begin position="242"/>
        <end position="261"/>
    </location>
</feature>
<accession>A0A2C6DP18</accession>
<dbReference type="PANTHER" id="PTHR30330:SF1">
    <property type="entry name" value="AMINO-ACID CARRIER PROTEIN ALST"/>
    <property type="match status" value="1"/>
</dbReference>
<evidence type="ECO:0000256" key="1">
    <source>
        <dbReference type="ARBA" id="ARBA00004651"/>
    </source>
</evidence>
<evidence type="ECO:0000256" key="8">
    <source>
        <dbReference type="RuleBase" id="RU363064"/>
    </source>
</evidence>
<keyword evidence="5 8" id="KW-0812">Transmembrane</keyword>
<keyword evidence="4" id="KW-1003">Cell membrane</keyword>
<name>A0A2C6DP18_9GAMM</name>
<evidence type="ECO:0000313" key="9">
    <source>
        <dbReference type="EMBL" id="PHI30185.1"/>
    </source>
</evidence>
<feature type="transmembrane region" description="Helical" evidence="8">
    <location>
        <begin position="78"/>
        <end position="99"/>
    </location>
</feature>
<evidence type="ECO:0000256" key="4">
    <source>
        <dbReference type="ARBA" id="ARBA00022475"/>
    </source>
</evidence>
<reference evidence="10" key="1">
    <citation type="submission" date="2017-09" db="EMBL/GenBank/DDBJ databases">
        <title>FDA dAtabase for Regulatory Grade micrObial Sequences (FDA-ARGOS): Supporting development and validation of Infectious Disease Dx tests.</title>
        <authorList>
            <person name="Minogue T."/>
            <person name="Wolcott M."/>
            <person name="Wasieloski L."/>
            <person name="Aguilar W."/>
            <person name="Moore D."/>
            <person name="Tallon L."/>
            <person name="Sadzewicz L."/>
            <person name="Ott S."/>
            <person name="Zhao X."/>
            <person name="Nagaraj S."/>
            <person name="Vavikolanu K."/>
            <person name="Aluvathingal J."/>
            <person name="Nadendla S."/>
            <person name="Sichtig H."/>
        </authorList>
    </citation>
    <scope>NUCLEOTIDE SEQUENCE [LARGE SCALE GENOMIC DNA]</scope>
    <source>
        <strain evidence="10">FDAARGOS_387</strain>
    </source>
</reference>